<proteinExistence type="predicted"/>
<dbReference type="RefSeq" id="XP_068139573.1">
    <property type="nucleotide sequence ID" value="XM_068283472.1"/>
</dbReference>
<sequence>MTECLIAEVQLVIQQAVPANVFAHDKTLNFPSPEAVVIDSVCMVIMCVEHTQIPGGVTDCSGSFRTLHNQQYDSIGACREEGKEWVVGH</sequence>
<dbReference type="VEuPathDB" id="FungiDB:YALI1_F32460g"/>
<dbReference type="Proteomes" id="UP000182444">
    <property type="component" value="Chromosome 1F"/>
</dbReference>
<evidence type="ECO:0000313" key="1">
    <source>
        <dbReference type="EMBL" id="AOW07675.1"/>
    </source>
</evidence>
<organism evidence="1 2">
    <name type="scientific">Yarrowia lipolytica</name>
    <name type="common">Candida lipolytica</name>
    <dbReference type="NCBI Taxonomy" id="4952"/>
    <lineage>
        <taxon>Eukaryota</taxon>
        <taxon>Fungi</taxon>
        <taxon>Dikarya</taxon>
        <taxon>Ascomycota</taxon>
        <taxon>Saccharomycotina</taxon>
        <taxon>Dipodascomycetes</taxon>
        <taxon>Dipodascales</taxon>
        <taxon>Dipodascales incertae sedis</taxon>
        <taxon>Yarrowia</taxon>
    </lineage>
</organism>
<name>A0A1D8NPW4_YARLL</name>
<gene>
    <name evidence="1" type="ORF">YALI1_F32460g</name>
</gene>
<protein>
    <submittedName>
        <fullName evidence="1">Uncharacterized protein</fullName>
    </submittedName>
</protein>
<dbReference type="EMBL" id="CP017558">
    <property type="protein sequence ID" value="AOW07675.1"/>
    <property type="molecule type" value="Genomic_DNA"/>
</dbReference>
<evidence type="ECO:0000313" key="2">
    <source>
        <dbReference type="Proteomes" id="UP000182444"/>
    </source>
</evidence>
<dbReference type="GeneID" id="94584051"/>
<dbReference type="AlphaFoldDB" id="A0A1D8NPW4"/>
<accession>A0A1D8NPW4</accession>
<reference evidence="1 2" key="1">
    <citation type="journal article" date="2016" name="PLoS ONE">
        <title>Sequence Assembly of Yarrowia lipolytica Strain W29/CLIB89 Shows Transposable Element Diversity.</title>
        <authorList>
            <person name="Magnan C."/>
            <person name="Yu J."/>
            <person name="Chang I."/>
            <person name="Jahn E."/>
            <person name="Kanomata Y."/>
            <person name="Wu J."/>
            <person name="Zeller M."/>
            <person name="Oakes M."/>
            <person name="Baldi P."/>
            <person name="Sandmeyer S."/>
        </authorList>
    </citation>
    <scope>NUCLEOTIDE SEQUENCE [LARGE SCALE GENOMIC DNA]</scope>
    <source>
        <strain evidence="2">CLIB89(W29)</strain>
    </source>
</reference>